<protein>
    <submittedName>
        <fullName evidence="2">Olfactory receptor 5J2-like</fullName>
    </submittedName>
</protein>
<organism evidence="1 2">
    <name type="scientific">Camelus bactrianus</name>
    <name type="common">Bactrian camel</name>
    <dbReference type="NCBI Taxonomy" id="9837"/>
    <lineage>
        <taxon>Eukaryota</taxon>
        <taxon>Metazoa</taxon>
        <taxon>Chordata</taxon>
        <taxon>Craniata</taxon>
        <taxon>Vertebrata</taxon>
        <taxon>Euteleostomi</taxon>
        <taxon>Mammalia</taxon>
        <taxon>Eutheria</taxon>
        <taxon>Laurasiatheria</taxon>
        <taxon>Artiodactyla</taxon>
        <taxon>Tylopoda</taxon>
        <taxon>Camelidae</taxon>
        <taxon>Camelus</taxon>
    </lineage>
</organism>
<accession>A0AC58PXB7</accession>
<sequence>MAEENFTVVTKFILLGLTDWAELKVVLFVLFLVIYAVTLVGNLGMILLIYITPKLHTPMYCFLSCLSFVDACYSSAIAPKMLTNLVVVKGTISFSACMAQHLCFGIFVTTEGFLLSVMAYDRYVAIVNPLLYTIAMPKRKCAGLVAGSWICGIINLLIHTISLGKLSFCRLNVVNHFFCDILSLLKLSCSDTSMNELMLSIFSGVIAMATFLTVIISYMFIAVAILRIHSAAGRQKAFSTCASHLTAVTIFYGTLSFSYIQPSSQYSVEQEKMVSVFYTLVIPMLNPLIYSLRNKGVKDAVRRAIEMKYFPDNLKSLLTL</sequence>
<name>A0AC58PXB7_CAMBA</name>
<gene>
    <name evidence="2" type="primary">LOC141576086</name>
</gene>
<evidence type="ECO:0000313" key="1">
    <source>
        <dbReference type="Proteomes" id="UP001732780"/>
    </source>
</evidence>
<evidence type="ECO:0000313" key="2">
    <source>
        <dbReference type="RefSeq" id="XP_074214674.1"/>
    </source>
</evidence>
<dbReference type="RefSeq" id="XP_074214674.1">
    <property type="nucleotide sequence ID" value="XM_074358573.1"/>
</dbReference>
<dbReference type="Proteomes" id="UP001732780">
    <property type="component" value="Chromosome 36"/>
</dbReference>
<proteinExistence type="predicted"/>
<keyword evidence="1" id="KW-1185">Reference proteome</keyword>
<reference evidence="2" key="1">
    <citation type="submission" date="2025-08" db="UniProtKB">
        <authorList>
            <consortium name="RefSeq"/>
        </authorList>
    </citation>
    <scope>IDENTIFICATION</scope>
    <source>
        <tissue evidence="2">Blood</tissue>
    </source>
</reference>